<organism evidence="2 3">
    <name type="scientific">Streptomyces marokkonensis</name>
    <dbReference type="NCBI Taxonomy" id="324855"/>
    <lineage>
        <taxon>Bacteria</taxon>
        <taxon>Bacillati</taxon>
        <taxon>Actinomycetota</taxon>
        <taxon>Actinomycetes</taxon>
        <taxon>Kitasatosporales</taxon>
        <taxon>Streptomycetaceae</taxon>
        <taxon>Streptomyces</taxon>
    </lineage>
</organism>
<proteinExistence type="predicted"/>
<reference evidence="3" key="1">
    <citation type="journal article" date="2019" name="Int. J. Syst. Evol. Microbiol.">
        <title>The Global Catalogue of Microorganisms (GCM) 10K type strain sequencing project: providing services to taxonomists for standard genome sequencing and annotation.</title>
        <authorList>
            <consortium name="The Broad Institute Genomics Platform"/>
            <consortium name="The Broad Institute Genome Sequencing Center for Infectious Disease"/>
            <person name="Wu L."/>
            <person name="Ma J."/>
        </authorList>
    </citation>
    <scope>NUCLEOTIDE SEQUENCE [LARGE SCALE GENOMIC DNA]</scope>
    <source>
        <strain evidence="3">JCM 17027</strain>
    </source>
</reference>
<evidence type="ECO:0000256" key="1">
    <source>
        <dbReference type="SAM" id="MobiDB-lite"/>
    </source>
</evidence>
<gene>
    <name evidence="2" type="ORF">GCM10022384_16150</name>
</gene>
<evidence type="ECO:0000313" key="3">
    <source>
        <dbReference type="Proteomes" id="UP001500034"/>
    </source>
</evidence>
<dbReference type="Proteomes" id="UP001500034">
    <property type="component" value="Unassembled WGS sequence"/>
</dbReference>
<keyword evidence="3" id="KW-1185">Reference proteome</keyword>
<dbReference type="EMBL" id="BAABCQ010000021">
    <property type="protein sequence ID" value="GAA3965090.1"/>
    <property type="molecule type" value="Genomic_DNA"/>
</dbReference>
<name>A0ABP7PIJ2_9ACTN</name>
<evidence type="ECO:0000313" key="2">
    <source>
        <dbReference type="EMBL" id="GAA3965090.1"/>
    </source>
</evidence>
<feature type="region of interest" description="Disordered" evidence="1">
    <location>
        <begin position="34"/>
        <end position="59"/>
    </location>
</feature>
<comment type="caution">
    <text evidence="2">The sequence shown here is derived from an EMBL/GenBank/DDBJ whole genome shotgun (WGS) entry which is preliminary data.</text>
</comment>
<protein>
    <submittedName>
        <fullName evidence="2">Uncharacterized protein</fullName>
    </submittedName>
</protein>
<sequence>MCVVLPVRADDAPFPPLQALTAPVRGTAAIAASTDRRLGRPGMAPPAAPAGPRGADPTVRDTGILIALNQTVKRSIRRK</sequence>
<accession>A0ABP7PIJ2</accession>